<keyword evidence="3" id="KW-0732">Signal</keyword>
<keyword evidence="5" id="KW-1185">Reference proteome</keyword>
<dbReference type="PANTHER" id="PTHR37487:SF2">
    <property type="entry name" value="EXPRESSED PROTEIN"/>
    <property type="match status" value="1"/>
</dbReference>
<evidence type="ECO:0000256" key="2">
    <source>
        <dbReference type="SAM" id="Phobius"/>
    </source>
</evidence>
<feature type="compositionally biased region" description="Polar residues" evidence="1">
    <location>
        <begin position="202"/>
        <end position="218"/>
    </location>
</feature>
<feature type="signal peptide" evidence="3">
    <location>
        <begin position="1"/>
        <end position="24"/>
    </location>
</feature>
<feature type="region of interest" description="Disordered" evidence="1">
    <location>
        <begin position="113"/>
        <end position="228"/>
    </location>
</feature>
<evidence type="ECO:0000256" key="3">
    <source>
        <dbReference type="SAM" id="SignalP"/>
    </source>
</evidence>
<feature type="compositionally biased region" description="Low complexity" evidence="1">
    <location>
        <begin position="178"/>
        <end position="201"/>
    </location>
</feature>
<evidence type="ECO:0000313" key="5">
    <source>
        <dbReference type="Proteomes" id="UP000245942"/>
    </source>
</evidence>
<keyword evidence="2" id="KW-0472">Membrane</keyword>
<proteinExistence type="predicted"/>
<dbReference type="GeneID" id="37011031"/>
<evidence type="ECO:0000313" key="4">
    <source>
        <dbReference type="EMBL" id="PWN22385.1"/>
    </source>
</evidence>
<dbReference type="Proteomes" id="UP000245942">
    <property type="component" value="Unassembled WGS sequence"/>
</dbReference>
<feature type="transmembrane region" description="Helical" evidence="2">
    <location>
        <begin position="236"/>
        <end position="255"/>
    </location>
</feature>
<dbReference type="AlphaFoldDB" id="A0A316UGT2"/>
<reference evidence="4 5" key="1">
    <citation type="journal article" date="2018" name="Mol. Biol. Evol.">
        <title>Broad Genomic Sampling Reveals a Smut Pathogenic Ancestry of the Fungal Clade Ustilaginomycotina.</title>
        <authorList>
            <person name="Kijpornyongpan T."/>
            <person name="Mondo S.J."/>
            <person name="Barry K."/>
            <person name="Sandor L."/>
            <person name="Lee J."/>
            <person name="Lipzen A."/>
            <person name="Pangilinan J."/>
            <person name="LaButti K."/>
            <person name="Hainaut M."/>
            <person name="Henrissat B."/>
            <person name="Grigoriev I.V."/>
            <person name="Spatafora J.W."/>
            <person name="Aime M.C."/>
        </authorList>
    </citation>
    <scope>NUCLEOTIDE SEQUENCE [LARGE SCALE GENOMIC DNA]</scope>
    <source>
        <strain evidence="4 5">MCA 4718</strain>
    </source>
</reference>
<name>A0A316UGT2_9BASI</name>
<dbReference type="STRING" id="1684307.A0A316UGT2"/>
<sequence length="257" mass="25274">MRSQSVNALLGCAAAALLAASVQATLTIDTPSALAECLPTAISWKDATPPVYISAYPKGNTAGKAYTLITKSDQATGSFSWTVNLTAGTTTTLGIRDKTGQVQATAPVTIFEAPAGTDDCKPIKPYDGGSDSTPASGGNNTTASGGSSQTPASPTTPTKGSGGSSSSSGGSTSGAAGGAKDTTDTADTTTKNGTATAGSGTDNSTVPVDGSTTPGSDTDANDAPSNLWVGSSDQNYILIISVLLSTAMAVMIGAWSE</sequence>
<accession>A0A316UGT2</accession>
<protein>
    <submittedName>
        <fullName evidence="4">Uncharacterized protein</fullName>
    </submittedName>
</protein>
<dbReference type="EMBL" id="KZ819323">
    <property type="protein sequence ID" value="PWN22385.1"/>
    <property type="molecule type" value="Genomic_DNA"/>
</dbReference>
<gene>
    <name evidence="4" type="ORF">BCV69DRAFT_142578</name>
</gene>
<dbReference type="OrthoDB" id="3362246at2759"/>
<evidence type="ECO:0000256" key="1">
    <source>
        <dbReference type="SAM" id="MobiDB-lite"/>
    </source>
</evidence>
<organism evidence="4 5">
    <name type="scientific">Pseudomicrostroma glucosiphilum</name>
    <dbReference type="NCBI Taxonomy" id="1684307"/>
    <lineage>
        <taxon>Eukaryota</taxon>
        <taxon>Fungi</taxon>
        <taxon>Dikarya</taxon>
        <taxon>Basidiomycota</taxon>
        <taxon>Ustilaginomycotina</taxon>
        <taxon>Exobasidiomycetes</taxon>
        <taxon>Microstromatales</taxon>
        <taxon>Microstromatales incertae sedis</taxon>
        <taxon>Pseudomicrostroma</taxon>
    </lineage>
</organism>
<keyword evidence="2" id="KW-0812">Transmembrane</keyword>
<dbReference type="PANTHER" id="PTHR37487">
    <property type="entry name" value="CHROMOSOME 1, WHOLE GENOME SHOTGUN SEQUENCE"/>
    <property type="match status" value="1"/>
</dbReference>
<dbReference type="RefSeq" id="XP_025349545.1">
    <property type="nucleotide sequence ID" value="XM_025489297.1"/>
</dbReference>
<keyword evidence="2" id="KW-1133">Transmembrane helix</keyword>
<feature type="chain" id="PRO_5016283333" evidence="3">
    <location>
        <begin position="25"/>
        <end position="257"/>
    </location>
</feature>
<feature type="compositionally biased region" description="Low complexity" evidence="1">
    <location>
        <begin position="135"/>
        <end position="170"/>
    </location>
</feature>